<dbReference type="RefSeq" id="XP_022294425.1">
    <property type="nucleotide sequence ID" value="XM_022438717.1"/>
</dbReference>
<protein>
    <submittedName>
        <fullName evidence="13">Uncharacterized protein LOC111104653 isoform X1</fullName>
    </submittedName>
</protein>
<feature type="transmembrane region" description="Helical" evidence="11">
    <location>
        <begin position="293"/>
        <end position="313"/>
    </location>
</feature>
<evidence type="ECO:0000256" key="4">
    <source>
        <dbReference type="ARBA" id="ARBA00022475"/>
    </source>
</evidence>
<feature type="transmembrane region" description="Helical" evidence="11">
    <location>
        <begin position="31"/>
        <end position="51"/>
    </location>
</feature>
<dbReference type="PANTHER" id="PTHR21522:SF68">
    <property type="entry name" value="G-PROTEIN COUPLED RECEPTORS FAMILY 3 PROFILE DOMAIN-CONTAINING PROTEIN"/>
    <property type="match status" value="1"/>
</dbReference>
<feature type="transmembrane region" description="Helical" evidence="11">
    <location>
        <begin position="427"/>
        <end position="449"/>
    </location>
</feature>
<gene>
    <name evidence="13" type="primary">LOC111104653</name>
</gene>
<comment type="subcellular location">
    <subcellularLocation>
        <location evidence="1">Cell membrane</location>
        <topology evidence="1">Multi-pass membrane protein</topology>
    </subcellularLocation>
</comment>
<evidence type="ECO:0000256" key="2">
    <source>
        <dbReference type="ARBA" id="ARBA00006513"/>
    </source>
</evidence>
<comment type="similarity">
    <text evidence="2">Belongs to the otopetrin family.</text>
</comment>
<dbReference type="AlphaFoldDB" id="A0A8B8ATB6"/>
<keyword evidence="8" id="KW-0406">Ion transport</keyword>
<dbReference type="Pfam" id="PF03189">
    <property type="entry name" value="Otopetrin"/>
    <property type="match status" value="1"/>
</dbReference>
<feature type="transmembrane region" description="Helical" evidence="11">
    <location>
        <begin position="397"/>
        <end position="415"/>
    </location>
</feature>
<keyword evidence="3" id="KW-0813">Transport</keyword>
<evidence type="ECO:0000256" key="8">
    <source>
        <dbReference type="ARBA" id="ARBA00023065"/>
    </source>
</evidence>
<feature type="transmembrane region" description="Helical" evidence="11">
    <location>
        <begin position="362"/>
        <end position="385"/>
    </location>
</feature>
<evidence type="ECO:0000256" key="3">
    <source>
        <dbReference type="ARBA" id="ARBA00022448"/>
    </source>
</evidence>
<feature type="transmembrane region" description="Helical" evidence="11">
    <location>
        <begin position="177"/>
        <end position="195"/>
    </location>
</feature>
<keyword evidence="10" id="KW-0407">Ion channel</keyword>
<reference evidence="13" key="1">
    <citation type="submission" date="2025-08" db="UniProtKB">
        <authorList>
            <consortium name="RefSeq"/>
        </authorList>
    </citation>
    <scope>IDENTIFICATION</scope>
    <source>
        <tissue evidence="13">Whole sample</tissue>
    </source>
</reference>
<evidence type="ECO:0000256" key="10">
    <source>
        <dbReference type="ARBA" id="ARBA00023303"/>
    </source>
</evidence>
<keyword evidence="5 11" id="KW-0812">Transmembrane</keyword>
<dbReference type="GO" id="GO:0005886">
    <property type="term" value="C:plasma membrane"/>
    <property type="evidence" value="ECO:0007669"/>
    <property type="project" value="UniProtKB-SubCell"/>
</dbReference>
<keyword evidence="12" id="KW-1185">Reference proteome</keyword>
<organism evidence="12 13">
    <name type="scientific">Crassostrea virginica</name>
    <name type="common">Eastern oyster</name>
    <dbReference type="NCBI Taxonomy" id="6565"/>
    <lineage>
        <taxon>Eukaryota</taxon>
        <taxon>Metazoa</taxon>
        <taxon>Spiralia</taxon>
        <taxon>Lophotrochozoa</taxon>
        <taxon>Mollusca</taxon>
        <taxon>Bivalvia</taxon>
        <taxon>Autobranchia</taxon>
        <taxon>Pteriomorphia</taxon>
        <taxon>Ostreida</taxon>
        <taxon>Ostreoidea</taxon>
        <taxon>Ostreidae</taxon>
        <taxon>Crassostrea</taxon>
    </lineage>
</organism>
<name>A0A8B8ATB6_CRAVI</name>
<accession>A0A8B8ATB6</accession>
<feature type="transmembrane region" description="Helical" evidence="11">
    <location>
        <begin position="141"/>
        <end position="165"/>
    </location>
</feature>
<feature type="transmembrane region" description="Helical" evidence="11">
    <location>
        <begin position="63"/>
        <end position="86"/>
    </location>
</feature>
<dbReference type="OrthoDB" id="6087209at2759"/>
<feature type="transmembrane region" description="Helical" evidence="11">
    <location>
        <begin position="107"/>
        <end position="129"/>
    </location>
</feature>
<keyword evidence="9 11" id="KW-0472">Membrane</keyword>
<dbReference type="InterPro" id="IPR004878">
    <property type="entry name" value="Otopetrin"/>
</dbReference>
<evidence type="ECO:0000256" key="1">
    <source>
        <dbReference type="ARBA" id="ARBA00004651"/>
    </source>
</evidence>
<evidence type="ECO:0000256" key="5">
    <source>
        <dbReference type="ARBA" id="ARBA00022692"/>
    </source>
</evidence>
<evidence type="ECO:0000256" key="6">
    <source>
        <dbReference type="ARBA" id="ARBA00022781"/>
    </source>
</evidence>
<evidence type="ECO:0000256" key="11">
    <source>
        <dbReference type="SAM" id="Phobius"/>
    </source>
</evidence>
<dbReference type="Proteomes" id="UP000694844">
    <property type="component" value="Chromosome 7"/>
</dbReference>
<evidence type="ECO:0000256" key="9">
    <source>
        <dbReference type="ARBA" id="ARBA00023136"/>
    </source>
</evidence>
<feature type="transmembrane region" description="Helical" evidence="11">
    <location>
        <begin position="333"/>
        <end position="350"/>
    </location>
</feature>
<dbReference type="PANTHER" id="PTHR21522">
    <property type="entry name" value="PROTON CHANNEL OTOP"/>
    <property type="match status" value="1"/>
</dbReference>
<proteinExistence type="inferred from homology"/>
<feature type="transmembrane region" description="Helical" evidence="11">
    <location>
        <begin position="231"/>
        <end position="254"/>
    </location>
</feature>
<keyword evidence="7 11" id="KW-1133">Transmembrane helix</keyword>
<evidence type="ECO:0000313" key="12">
    <source>
        <dbReference type="Proteomes" id="UP000694844"/>
    </source>
</evidence>
<feature type="transmembrane region" description="Helical" evidence="11">
    <location>
        <begin position="473"/>
        <end position="494"/>
    </location>
</feature>
<keyword evidence="4" id="KW-1003">Cell membrane</keyword>
<dbReference type="GeneID" id="111104653"/>
<evidence type="ECO:0000313" key="13">
    <source>
        <dbReference type="RefSeq" id="XP_022294425.1"/>
    </source>
</evidence>
<dbReference type="KEGG" id="cvn:111104653"/>
<sequence>MWSYLRNAGNLLLQPLFPMSKRNRTPRDGQIASKMFLSHSVGALIIFFAVFSEDKAILYRMFITKWSMLTVCISVGFLAAISLLVYSCRQRSRVILCAKDDDPSINLQLVFLWVFALGMMISLSVNIIIYMRCALYESEDFVHSVFLVLVFISYILFTVLQTVLLTYNKRSVLKNTIHLHLSVVFILIANFSLWYSSTVHTILAKGNKTAGFQNKSCFHSSEIQKKLGSKITVILFPPELEFYVLASTLLISLWQNSTRILNSETSAMEGVLSSDHYGEYSRQISMRVNGKQILALTVGILINIPIVISVVLLDFVFEWQSMNVMISMDIFKTFSSLCSCVLICLCCYRMKSISTFSRRSFLIREYILILSSTGIVAFFMIEILANLTRYSLSKTTTLSSVFGILETYLQTYLLLNSSRRMSRECREGSPIISFSAIILVISNLTYWLLDSYNRHILTKARYASQTKWDSMEIFLFPVVTFYRFFAGMSAYSMYKIFKPHG</sequence>
<keyword evidence="6" id="KW-0375">Hydrogen ion transport</keyword>
<dbReference type="GO" id="GO:0015252">
    <property type="term" value="F:proton channel activity"/>
    <property type="evidence" value="ECO:0007669"/>
    <property type="project" value="InterPro"/>
</dbReference>
<evidence type="ECO:0000256" key="7">
    <source>
        <dbReference type="ARBA" id="ARBA00022989"/>
    </source>
</evidence>